<dbReference type="SUPFAM" id="SSF46689">
    <property type="entry name" value="Homeodomain-like"/>
    <property type="match status" value="1"/>
</dbReference>
<dbReference type="PRINTS" id="PR00455">
    <property type="entry name" value="HTHTETR"/>
</dbReference>
<evidence type="ECO:0000313" key="5">
    <source>
        <dbReference type="Proteomes" id="UP001222770"/>
    </source>
</evidence>
<dbReference type="InterPro" id="IPR001647">
    <property type="entry name" value="HTH_TetR"/>
</dbReference>
<dbReference type="EMBL" id="JAROCY010000020">
    <property type="protein sequence ID" value="MDF8335042.1"/>
    <property type="molecule type" value="Genomic_DNA"/>
</dbReference>
<name>A0ABT6CR89_9SPHN</name>
<accession>A0ABT6CR89</accession>
<proteinExistence type="predicted"/>
<dbReference type="Gene3D" id="1.10.357.10">
    <property type="entry name" value="Tetracycline Repressor, domain 2"/>
    <property type="match status" value="1"/>
</dbReference>
<reference evidence="4 5" key="1">
    <citation type="submission" date="2023-03" db="EMBL/GenBank/DDBJ databases">
        <title>Novosphingobium cyanobacteriorum sp. nov., isolated from a eutrophic reservoir during the Microcystis bloom period.</title>
        <authorList>
            <person name="Kang M."/>
            <person name="Le V."/>
            <person name="Ko S.-R."/>
            <person name="Lee S.-A."/>
            <person name="Ahn C.-Y."/>
        </authorList>
    </citation>
    <scope>NUCLEOTIDE SEQUENCE [LARGE SCALE GENOMIC DNA]</scope>
    <source>
        <strain evidence="4 5">HBC54</strain>
    </source>
</reference>
<evidence type="ECO:0000259" key="3">
    <source>
        <dbReference type="PROSITE" id="PS50977"/>
    </source>
</evidence>
<gene>
    <name evidence="4" type="ORF">POM99_17685</name>
</gene>
<feature type="domain" description="HTH tetR-type" evidence="3">
    <location>
        <begin position="20"/>
        <end position="80"/>
    </location>
</feature>
<comment type="caution">
    <text evidence="4">The sequence shown here is derived from an EMBL/GenBank/DDBJ whole genome shotgun (WGS) entry which is preliminary data.</text>
</comment>
<dbReference type="PROSITE" id="PS50977">
    <property type="entry name" value="HTH_TETR_2"/>
    <property type="match status" value="1"/>
</dbReference>
<dbReference type="PANTHER" id="PTHR30055">
    <property type="entry name" value="HTH-TYPE TRANSCRIPTIONAL REGULATOR RUTR"/>
    <property type="match status" value="1"/>
</dbReference>
<dbReference type="InterPro" id="IPR050109">
    <property type="entry name" value="HTH-type_TetR-like_transc_reg"/>
</dbReference>
<evidence type="ECO:0000256" key="2">
    <source>
        <dbReference type="PROSITE-ProRule" id="PRU00335"/>
    </source>
</evidence>
<dbReference type="Pfam" id="PF00440">
    <property type="entry name" value="TetR_N"/>
    <property type="match status" value="1"/>
</dbReference>
<dbReference type="RefSeq" id="WP_277279831.1">
    <property type="nucleotide sequence ID" value="NZ_JAROCY010000020.1"/>
</dbReference>
<dbReference type="InterPro" id="IPR009057">
    <property type="entry name" value="Homeodomain-like_sf"/>
</dbReference>
<organism evidence="4 5">
    <name type="scientific">Novosphingobium cyanobacteriorum</name>
    <dbReference type="NCBI Taxonomy" id="3024215"/>
    <lineage>
        <taxon>Bacteria</taxon>
        <taxon>Pseudomonadati</taxon>
        <taxon>Pseudomonadota</taxon>
        <taxon>Alphaproteobacteria</taxon>
        <taxon>Sphingomonadales</taxon>
        <taxon>Sphingomonadaceae</taxon>
        <taxon>Novosphingobium</taxon>
    </lineage>
</organism>
<feature type="DNA-binding region" description="H-T-H motif" evidence="2">
    <location>
        <begin position="43"/>
        <end position="62"/>
    </location>
</feature>
<dbReference type="Proteomes" id="UP001222770">
    <property type="component" value="Unassembled WGS sequence"/>
</dbReference>
<keyword evidence="1 2" id="KW-0238">DNA-binding</keyword>
<dbReference type="PANTHER" id="PTHR30055:SF146">
    <property type="entry name" value="HTH-TYPE TRANSCRIPTIONAL DUAL REGULATOR CECR"/>
    <property type="match status" value="1"/>
</dbReference>
<evidence type="ECO:0000313" key="4">
    <source>
        <dbReference type="EMBL" id="MDF8335042.1"/>
    </source>
</evidence>
<protein>
    <submittedName>
        <fullName evidence="4">TetR/AcrR family transcriptional regulator</fullName>
    </submittedName>
</protein>
<keyword evidence="5" id="KW-1185">Reference proteome</keyword>
<dbReference type="InterPro" id="IPR036271">
    <property type="entry name" value="Tet_transcr_reg_TetR-rel_C_sf"/>
</dbReference>
<sequence length="206" mass="22781">MDDLAQSLKPLRRTQAERRARSERGLLIAAAEILVEQGYNAATFDRISERAGYSKGLVTQRFGSKDGLMEAVIAWLSARLEKAWRTRLESARSGRAKLVDYLDVFLSGIESDRIGSAYYVLLSAALANLLPQRDLFLKRHEEVRQKLIDCIREGVVDGTIRPVENVEVAATVLGCFELGAAVQHQLDPAMDIAALRAFVRSKAHGG</sequence>
<evidence type="ECO:0000256" key="1">
    <source>
        <dbReference type="ARBA" id="ARBA00023125"/>
    </source>
</evidence>
<dbReference type="SUPFAM" id="SSF48498">
    <property type="entry name" value="Tetracyclin repressor-like, C-terminal domain"/>
    <property type="match status" value="1"/>
</dbReference>